<dbReference type="InterPro" id="IPR016346">
    <property type="entry name" value="G-protein_beta_1-5"/>
</dbReference>
<evidence type="ECO:0000256" key="4">
    <source>
        <dbReference type="ARBA" id="ARBA00023224"/>
    </source>
</evidence>
<dbReference type="InterPro" id="IPR015943">
    <property type="entry name" value="WD40/YVTN_repeat-like_dom_sf"/>
</dbReference>
<reference evidence="7" key="1">
    <citation type="journal article" date="2010" name="Science">
        <title>Plasticity of animal genome architecture unmasked by rapid evolution of a pelagic tunicate.</title>
        <authorList>
            <person name="Denoeud F."/>
            <person name="Henriet S."/>
            <person name="Mungpakdee S."/>
            <person name="Aury J.M."/>
            <person name="Da Silva C."/>
            <person name="Brinkmann H."/>
            <person name="Mikhaleva J."/>
            <person name="Olsen L.C."/>
            <person name="Jubin C."/>
            <person name="Canestro C."/>
            <person name="Bouquet J.M."/>
            <person name="Danks G."/>
            <person name="Poulain J."/>
            <person name="Campsteijn C."/>
            <person name="Adamski M."/>
            <person name="Cross I."/>
            <person name="Yadetie F."/>
            <person name="Muffato M."/>
            <person name="Louis A."/>
            <person name="Butcher S."/>
            <person name="Tsagkogeorga G."/>
            <person name="Konrad A."/>
            <person name="Singh S."/>
            <person name="Jensen M.F."/>
            <person name="Cong E.H."/>
            <person name="Eikeseth-Otteraa H."/>
            <person name="Noel B."/>
            <person name="Anthouard V."/>
            <person name="Porcel B.M."/>
            <person name="Kachouri-Lafond R."/>
            <person name="Nishino A."/>
            <person name="Ugolini M."/>
            <person name="Chourrout P."/>
            <person name="Nishida H."/>
            <person name="Aasland R."/>
            <person name="Huzurbazar S."/>
            <person name="Westhof E."/>
            <person name="Delsuc F."/>
            <person name="Lehrach H."/>
            <person name="Reinhardt R."/>
            <person name="Weissenbach J."/>
            <person name="Roy S.W."/>
            <person name="Artiguenave F."/>
            <person name="Postlethwait J.H."/>
            <person name="Manak J.R."/>
            <person name="Thompson E.M."/>
            <person name="Jaillon O."/>
            <person name="Du Pasquier L."/>
            <person name="Boudinot P."/>
            <person name="Liberles D.A."/>
            <person name="Volff J.N."/>
            <person name="Philippe H."/>
            <person name="Lenhard B."/>
            <person name="Roest Crollius H."/>
            <person name="Wincker P."/>
            <person name="Chourrout D."/>
        </authorList>
    </citation>
    <scope>NUCLEOTIDE SEQUENCE [LARGE SCALE GENOMIC DNA]</scope>
</reference>
<dbReference type="PRINTS" id="PR00319">
    <property type="entry name" value="GPROTEINB"/>
</dbReference>
<feature type="repeat" description="WD" evidence="5">
    <location>
        <begin position="242"/>
        <end position="268"/>
    </location>
</feature>
<keyword evidence="6" id="KW-0175">Coiled coil</keyword>
<dbReference type="PROSITE" id="PS50082">
    <property type="entry name" value="WD_REPEATS_2"/>
    <property type="match status" value="5"/>
</dbReference>
<feature type="repeat" description="WD" evidence="5">
    <location>
        <begin position="185"/>
        <end position="226"/>
    </location>
</feature>
<dbReference type="InterPro" id="IPR036322">
    <property type="entry name" value="WD40_repeat_dom_sf"/>
</dbReference>
<dbReference type="Gene3D" id="2.130.10.10">
    <property type="entry name" value="YVTN repeat-like/Quinoprotein amine dehydrogenase"/>
    <property type="match status" value="1"/>
</dbReference>
<keyword evidence="2 5" id="KW-0853">WD repeat</keyword>
<dbReference type="Pfam" id="PF00400">
    <property type="entry name" value="WD40"/>
    <property type="match status" value="2"/>
</dbReference>
<dbReference type="EMBL" id="FN656408">
    <property type="protein sequence ID" value="CBY41374.1"/>
    <property type="molecule type" value="Genomic_DNA"/>
</dbReference>
<evidence type="ECO:0000256" key="1">
    <source>
        <dbReference type="ARBA" id="ARBA00009768"/>
    </source>
</evidence>
<dbReference type="AlphaFoldDB" id="E4Z0Z6"/>
<evidence type="ECO:0000256" key="3">
    <source>
        <dbReference type="ARBA" id="ARBA00022737"/>
    </source>
</evidence>
<feature type="coiled-coil region" evidence="6">
    <location>
        <begin position="16"/>
        <end position="43"/>
    </location>
</feature>
<evidence type="ECO:0000313" key="7">
    <source>
        <dbReference type="EMBL" id="CBY41374.1"/>
    </source>
</evidence>
<evidence type="ECO:0000256" key="2">
    <source>
        <dbReference type="ARBA" id="ARBA00022574"/>
    </source>
</evidence>
<name>E4Z0Z6_OIKDI</name>
<feature type="repeat" description="WD" evidence="5">
    <location>
        <begin position="70"/>
        <end position="111"/>
    </location>
</feature>
<dbReference type="Proteomes" id="UP000011014">
    <property type="component" value="Unassembled WGS sequence"/>
</dbReference>
<dbReference type="InterPro" id="IPR020472">
    <property type="entry name" value="WD40_PAC1"/>
</dbReference>
<dbReference type="Pfam" id="PF25391">
    <property type="entry name" value="WD40_Gbeta"/>
    <property type="match status" value="1"/>
</dbReference>
<dbReference type="CDD" id="cd00200">
    <property type="entry name" value="WD40"/>
    <property type="match status" value="1"/>
</dbReference>
<dbReference type="SMART" id="SM00320">
    <property type="entry name" value="WD40"/>
    <property type="match status" value="7"/>
</dbReference>
<gene>
    <name evidence="7" type="ORF">GSOID_T00023442001</name>
</gene>
<dbReference type="InterPro" id="IPR001680">
    <property type="entry name" value="WD40_rpt"/>
</dbReference>
<evidence type="ECO:0000256" key="5">
    <source>
        <dbReference type="PROSITE-ProRule" id="PRU00221"/>
    </source>
</evidence>
<evidence type="ECO:0000256" key="6">
    <source>
        <dbReference type="SAM" id="Coils"/>
    </source>
</evidence>
<feature type="repeat" description="WD" evidence="5">
    <location>
        <begin position="355"/>
        <end position="387"/>
    </location>
</feature>
<organism evidence="7">
    <name type="scientific">Oikopleura dioica</name>
    <name type="common">Tunicate</name>
    <dbReference type="NCBI Taxonomy" id="34765"/>
    <lineage>
        <taxon>Eukaryota</taxon>
        <taxon>Metazoa</taxon>
        <taxon>Chordata</taxon>
        <taxon>Tunicata</taxon>
        <taxon>Appendicularia</taxon>
        <taxon>Copelata</taxon>
        <taxon>Oikopleuridae</taxon>
        <taxon>Oikopleura</taxon>
    </lineage>
</organism>
<dbReference type="PRINTS" id="PR00320">
    <property type="entry name" value="GPROTEINBRPT"/>
</dbReference>
<dbReference type="InterPro" id="IPR001632">
    <property type="entry name" value="WD40_G-protein_beta-like"/>
</dbReference>
<feature type="non-terminal residue" evidence="7">
    <location>
        <position position="1"/>
    </location>
</feature>
<keyword evidence="4" id="KW-0807">Transducer</keyword>
<accession>E4Z0Z6</accession>
<proteinExistence type="inferred from homology"/>
<dbReference type="PROSITE" id="PS00678">
    <property type="entry name" value="WD_REPEATS_1"/>
    <property type="match status" value="2"/>
</dbReference>
<dbReference type="PIRSF" id="PIRSF002394">
    <property type="entry name" value="GN-bd_beta"/>
    <property type="match status" value="1"/>
</dbReference>
<protein>
    <submittedName>
        <fullName evidence="7">Uncharacterized protein</fullName>
    </submittedName>
</protein>
<feature type="repeat" description="WD" evidence="5">
    <location>
        <begin position="269"/>
        <end position="303"/>
    </location>
</feature>
<sequence>ANLSLSSFERMSRDRERALDEQIAQLKREVLDLDHRLRHEREKLADIELFIAGGTLDPMRPASYRLVRVMKRHQDKVLCCAWGTNSRRIVSSSKEGAVVVWEAGLDKRVDTIVLPTTWVNSCALSPSGELIAAGGMDNKCALFRVREGDGEREKSHSSLGSVLAIETGIREPPLPSPTAHTKKVVAIHTSFLSFCTFLHSEHQLITASGDGTTALWDVESTSMIQAFHSPDAILGVDVPQDDSNLLASAGCDQVIRIWDVRSDQCVQTFRGHTDDVNDVRWSPTGDAIASASDDSTIRLFDLRADAELGCYQRKPVMFSCNSIDFSISGRLIFGGYNDYLIHLWDSMQGIKVGCVFAHENRVTALRRCPDGTSFATASWDNTVKVWA</sequence>
<comment type="similarity">
    <text evidence="1">Belongs to the WD repeat G protein beta family.</text>
</comment>
<dbReference type="PANTHER" id="PTHR19850">
    <property type="entry name" value="GUANINE NUCLEOTIDE-BINDING PROTEIN BETA G PROTEIN BETA"/>
    <property type="match status" value="1"/>
</dbReference>
<dbReference type="GO" id="GO:0007165">
    <property type="term" value="P:signal transduction"/>
    <property type="evidence" value="ECO:0007669"/>
    <property type="project" value="UniProtKB-KW"/>
</dbReference>
<keyword evidence="3" id="KW-0677">Repeat</keyword>
<dbReference type="InterPro" id="IPR019775">
    <property type="entry name" value="WD40_repeat_CS"/>
</dbReference>
<dbReference type="PROSITE" id="PS50294">
    <property type="entry name" value="WD_REPEATS_REGION"/>
    <property type="match status" value="3"/>
</dbReference>
<dbReference type="SUPFAM" id="SSF50978">
    <property type="entry name" value="WD40 repeat-like"/>
    <property type="match status" value="1"/>
</dbReference>